<sequence>MKTSVIGMLRNEAALLRPGRRGGEAKAVLPDYNSYTMSMNQLLWSAIWGAAVLGGIAYIFYNRPLAVMVFALLGTGYPIIYRKGLIRKQKDNMKLQFKQLLAALSSALGAGRSVESALQEALNDLRLLYPDSGVMIIKELEVMNRKIENGETVEACLIGFSRRAGIAEIEQFADVFVTCKRLGGSLVQVVRRTAVLLQDKLEIEQETKVLLAQKRFEAKVLTAAPLVIVAALAWSTPDYMEPLYTGGGPLIMSGALVIFAGCFFLTQKIMDIKV</sequence>
<evidence type="ECO:0000313" key="8">
    <source>
        <dbReference type="EMBL" id="CAG7645500.1"/>
    </source>
</evidence>
<dbReference type="EMBL" id="CAJVAS010000031">
    <property type="protein sequence ID" value="CAG7645500.1"/>
    <property type="molecule type" value="Genomic_DNA"/>
</dbReference>
<name>A0A916NR84_9BACL</name>
<accession>A0A916NR84</accession>
<keyword evidence="5 6" id="KW-0472">Membrane</keyword>
<keyword evidence="9" id="KW-1185">Reference proteome</keyword>
<organism evidence="8 9">
    <name type="scientific">Paenibacillus solanacearum</name>
    <dbReference type="NCBI Taxonomy" id="2048548"/>
    <lineage>
        <taxon>Bacteria</taxon>
        <taxon>Bacillati</taxon>
        <taxon>Bacillota</taxon>
        <taxon>Bacilli</taxon>
        <taxon>Bacillales</taxon>
        <taxon>Paenibacillaceae</taxon>
        <taxon>Paenibacillus</taxon>
    </lineage>
</organism>
<evidence type="ECO:0000259" key="7">
    <source>
        <dbReference type="Pfam" id="PF00482"/>
    </source>
</evidence>
<dbReference type="Pfam" id="PF00482">
    <property type="entry name" value="T2SSF"/>
    <property type="match status" value="1"/>
</dbReference>
<evidence type="ECO:0000256" key="3">
    <source>
        <dbReference type="ARBA" id="ARBA00022692"/>
    </source>
</evidence>
<evidence type="ECO:0000256" key="4">
    <source>
        <dbReference type="ARBA" id="ARBA00022989"/>
    </source>
</evidence>
<keyword evidence="2" id="KW-1003">Cell membrane</keyword>
<evidence type="ECO:0000313" key="9">
    <source>
        <dbReference type="Proteomes" id="UP000693672"/>
    </source>
</evidence>
<proteinExistence type="predicted"/>
<feature type="domain" description="Type II secretion system protein GspF" evidence="7">
    <location>
        <begin position="101"/>
        <end position="231"/>
    </location>
</feature>
<gene>
    <name evidence="8" type="ORF">PAESOLCIP111_04964</name>
</gene>
<dbReference type="PANTHER" id="PTHR35007:SF1">
    <property type="entry name" value="PILUS ASSEMBLY PROTEIN"/>
    <property type="match status" value="1"/>
</dbReference>
<evidence type="ECO:0000256" key="5">
    <source>
        <dbReference type="ARBA" id="ARBA00023136"/>
    </source>
</evidence>
<evidence type="ECO:0000256" key="1">
    <source>
        <dbReference type="ARBA" id="ARBA00004651"/>
    </source>
</evidence>
<comment type="caution">
    <text evidence="8">The sequence shown here is derived from an EMBL/GenBank/DDBJ whole genome shotgun (WGS) entry which is preliminary data.</text>
</comment>
<keyword evidence="3 6" id="KW-0812">Transmembrane</keyword>
<keyword evidence="4 6" id="KW-1133">Transmembrane helix</keyword>
<comment type="subcellular location">
    <subcellularLocation>
        <location evidence="1">Cell membrane</location>
        <topology evidence="1">Multi-pass membrane protein</topology>
    </subcellularLocation>
</comment>
<protein>
    <recommendedName>
        <fullName evidence="7">Type II secretion system protein GspF domain-containing protein</fullName>
    </recommendedName>
</protein>
<evidence type="ECO:0000256" key="2">
    <source>
        <dbReference type="ARBA" id="ARBA00022475"/>
    </source>
</evidence>
<dbReference type="Proteomes" id="UP000693672">
    <property type="component" value="Unassembled WGS sequence"/>
</dbReference>
<dbReference type="RefSeq" id="WP_246627623.1">
    <property type="nucleotide sequence ID" value="NZ_CAJVAS010000031.1"/>
</dbReference>
<reference evidence="8" key="1">
    <citation type="submission" date="2021-06" db="EMBL/GenBank/DDBJ databases">
        <authorList>
            <person name="Criscuolo A."/>
        </authorList>
    </citation>
    <scope>NUCLEOTIDE SEQUENCE</scope>
    <source>
        <strain evidence="8">CIP111600</strain>
    </source>
</reference>
<feature type="transmembrane region" description="Helical" evidence="6">
    <location>
        <begin position="218"/>
        <end position="235"/>
    </location>
</feature>
<dbReference type="AlphaFoldDB" id="A0A916NR84"/>
<dbReference type="GO" id="GO:0005886">
    <property type="term" value="C:plasma membrane"/>
    <property type="evidence" value="ECO:0007669"/>
    <property type="project" value="UniProtKB-SubCell"/>
</dbReference>
<feature type="transmembrane region" description="Helical" evidence="6">
    <location>
        <begin position="247"/>
        <end position="266"/>
    </location>
</feature>
<feature type="transmembrane region" description="Helical" evidence="6">
    <location>
        <begin position="67"/>
        <end position="85"/>
    </location>
</feature>
<evidence type="ECO:0000256" key="6">
    <source>
        <dbReference type="SAM" id="Phobius"/>
    </source>
</evidence>
<feature type="transmembrane region" description="Helical" evidence="6">
    <location>
        <begin position="42"/>
        <end position="61"/>
    </location>
</feature>
<dbReference type="InterPro" id="IPR018076">
    <property type="entry name" value="T2SS_GspF_dom"/>
</dbReference>
<dbReference type="PANTHER" id="PTHR35007">
    <property type="entry name" value="INTEGRAL MEMBRANE PROTEIN-RELATED"/>
    <property type="match status" value="1"/>
</dbReference>